<dbReference type="EMBL" id="FMBA01000109">
    <property type="protein sequence ID" value="SCC34932.1"/>
    <property type="molecule type" value="Genomic_DNA"/>
</dbReference>
<evidence type="ECO:0000313" key="2">
    <source>
        <dbReference type="Proteomes" id="UP000199698"/>
    </source>
</evidence>
<protein>
    <recommendedName>
        <fullName evidence="3">CDI immunity protein domain-containing protein</fullName>
    </recommendedName>
</protein>
<name>A0A1C4DUG4_9GAMM</name>
<proteinExistence type="predicted"/>
<dbReference type="OrthoDB" id="6446331at2"/>
<gene>
    <name evidence="1" type="ORF">GA0061080_11092</name>
</gene>
<reference evidence="2" key="1">
    <citation type="submission" date="2016-08" db="EMBL/GenBank/DDBJ databases">
        <authorList>
            <person name="Varghese N."/>
            <person name="Submissions Spin"/>
        </authorList>
    </citation>
    <scope>NUCLEOTIDE SEQUENCE [LARGE SCALE GENOMIC DNA]</scope>
    <source>
        <strain evidence="2">R-53144</strain>
    </source>
</reference>
<evidence type="ECO:0008006" key="3">
    <source>
        <dbReference type="Google" id="ProtNLM"/>
    </source>
</evidence>
<accession>A0A1C4DUG4</accession>
<sequence>MSHNLTWLNTIEKEIEEQGGGDLYYLIETMYKEHKMNLLQFIYDASRGIGCIVHEGLEYVLDQDLDDPKEFDEVSFLVGDYESSTLSPQHFVELMQIISNSYIETHPKDKDSIEFYMNKLRERYSK</sequence>
<dbReference type="RefSeq" id="WP_091126254.1">
    <property type="nucleotide sequence ID" value="NZ_FMBA01000109.1"/>
</dbReference>
<keyword evidence="2" id="KW-1185">Reference proteome</keyword>
<dbReference type="Proteomes" id="UP000199698">
    <property type="component" value="Unassembled WGS sequence"/>
</dbReference>
<organism evidence="1 2">
    <name type="scientific">Gilliamella intestini</name>
    <dbReference type="NCBI Taxonomy" id="1798183"/>
    <lineage>
        <taxon>Bacteria</taxon>
        <taxon>Pseudomonadati</taxon>
        <taxon>Pseudomonadota</taxon>
        <taxon>Gammaproteobacteria</taxon>
        <taxon>Orbales</taxon>
        <taxon>Orbaceae</taxon>
        <taxon>Gilliamella</taxon>
    </lineage>
</organism>
<dbReference type="AlphaFoldDB" id="A0A1C4DUG4"/>
<evidence type="ECO:0000313" key="1">
    <source>
        <dbReference type="EMBL" id="SCC34932.1"/>
    </source>
</evidence>